<dbReference type="InterPro" id="IPR018637">
    <property type="entry name" value="DUF2059"/>
</dbReference>
<feature type="signal peptide" evidence="1">
    <location>
        <begin position="1"/>
        <end position="26"/>
    </location>
</feature>
<dbReference type="EMBL" id="VDCJ01000346">
    <property type="protein sequence ID" value="MRU23926.1"/>
    <property type="molecule type" value="Genomic_DNA"/>
</dbReference>
<proteinExistence type="predicted"/>
<keyword evidence="1" id="KW-0732">Signal</keyword>
<evidence type="ECO:0000313" key="4">
    <source>
        <dbReference type="Proteomes" id="UP000474061"/>
    </source>
</evidence>
<feature type="chain" id="PRO_5040255475" evidence="1">
    <location>
        <begin position="27"/>
        <end position="174"/>
    </location>
</feature>
<evidence type="ECO:0000256" key="1">
    <source>
        <dbReference type="SAM" id="SignalP"/>
    </source>
</evidence>
<dbReference type="RefSeq" id="WP_004085034.1">
    <property type="nucleotide sequence ID" value="NZ_CP047134.1"/>
</dbReference>
<feature type="domain" description="DUF2059" evidence="2">
    <location>
        <begin position="98"/>
        <end position="155"/>
    </location>
</feature>
<dbReference type="AlphaFoldDB" id="A0A9Q4MI33"/>
<reference evidence="3" key="1">
    <citation type="submission" date="2019-05" db="EMBL/GenBank/DDBJ databases">
        <authorList>
            <person name="Castillo A."/>
            <person name="Giampetruzzi A."/>
            <person name="Landa B."/>
            <person name="Saponari M."/>
            <person name="Almeida R.P.P."/>
            <person name="Moralejo E."/>
            <person name="Marco-Noales E."/>
            <person name="Velasco-Amo M.P."/>
            <person name="Roman-Ecija M."/>
            <person name="Navarro I."/>
            <person name="Monterde A."/>
            <person name="Barbe S."/>
        </authorList>
    </citation>
    <scope>NUCLEOTIDE SEQUENCE</scope>
    <source>
        <strain evidence="3">XYL1981</strain>
    </source>
</reference>
<reference evidence="3" key="2">
    <citation type="journal article" date="2020" name="Appl. Environ. Microbiol.">
        <title>Multiple intercontinental introductions associated with the emergence of a plant pathogen in Europe.</title>
        <authorList>
            <person name="Landa B.B."/>
            <person name="Castillo A.I."/>
            <person name="Giampetruzzi A."/>
            <person name="Kahn A."/>
            <person name="Roman-Ecija M."/>
            <person name="Velasco-Amo M.P."/>
            <person name="Navas-Cortes J.A."/>
            <person name="Marco-Noales E."/>
            <person name="Barbe S."/>
            <person name="Moralejo E."/>
            <person name="Coletta-Filho H.D."/>
            <person name="Saldarelli P."/>
            <person name="Saponari M."/>
            <person name="Almeida R.P.P."/>
        </authorList>
    </citation>
    <scope>NUCLEOTIDE SEQUENCE</scope>
    <source>
        <strain evidence="3">XYL1981</strain>
    </source>
</reference>
<sequence length="174" mass="19852">MTTLQRLRCLALFIAMTIAMPLVSTATPPSDADVNRLLSVSRTQAIHDSMIPQLEAMEEKQFDKMAAKHTLSTEEKAKMVQILERSKQRIRKAMSWSELEPVYIDLYKHSFSREDVLAMTKFYESSAGQSLLDKTPVLMQNLMVAIQKKMAPLTDDLLQDLEKIDNAPKQDHKK</sequence>
<dbReference type="Pfam" id="PF09832">
    <property type="entry name" value="DUF2059"/>
    <property type="match status" value="1"/>
</dbReference>
<accession>A0A9Q4MI33</accession>
<evidence type="ECO:0000313" key="3">
    <source>
        <dbReference type="EMBL" id="MRU23926.1"/>
    </source>
</evidence>
<dbReference type="Proteomes" id="UP000474061">
    <property type="component" value="Unassembled WGS sequence"/>
</dbReference>
<name>A0A9Q4MI33_XYLFS</name>
<comment type="caution">
    <text evidence="3">The sequence shown here is derived from an EMBL/GenBank/DDBJ whole genome shotgun (WGS) entry which is preliminary data.</text>
</comment>
<organism evidence="3 4">
    <name type="scientific">Xylella fastidiosa subsp. multiplex</name>
    <dbReference type="NCBI Taxonomy" id="644357"/>
    <lineage>
        <taxon>Bacteria</taxon>
        <taxon>Pseudomonadati</taxon>
        <taxon>Pseudomonadota</taxon>
        <taxon>Gammaproteobacteria</taxon>
        <taxon>Lysobacterales</taxon>
        <taxon>Lysobacteraceae</taxon>
        <taxon>Xylella</taxon>
    </lineage>
</organism>
<evidence type="ECO:0000259" key="2">
    <source>
        <dbReference type="Pfam" id="PF09832"/>
    </source>
</evidence>
<protein>
    <submittedName>
        <fullName evidence="3">DUF2059 domain-containing protein</fullName>
    </submittedName>
</protein>
<gene>
    <name evidence="3" type="ORF">FG476_07495</name>
</gene>